<organism evidence="2 3">
    <name type="scientific">Moraxella lacunata</name>
    <dbReference type="NCBI Taxonomy" id="477"/>
    <lineage>
        <taxon>Bacteria</taxon>
        <taxon>Pseudomonadati</taxon>
        <taxon>Pseudomonadota</taxon>
        <taxon>Gammaproteobacteria</taxon>
        <taxon>Moraxellales</taxon>
        <taxon>Moraxellaceae</taxon>
        <taxon>Moraxella</taxon>
    </lineage>
</organism>
<keyword evidence="1" id="KW-0812">Transmembrane</keyword>
<keyword evidence="1" id="KW-1133">Transmembrane helix</keyword>
<sequence length="150" mass="16379">MNKSNYPTNKILYTYAVLGGLVGGVLIGMVGMAGELDGIKDILDFIGSVLFIGIIGMFVGFIPATATGYLISKFKFYKKPSHFFIISLIGFFTSFIFALAFLFFTDKLSLESVNDDLTIMSVMGLLGALSAIIIGWFVLPKSVIEYKESL</sequence>
<feature type="transmembrane region" description="Helical" evidence="1">
    <location>
        <begin position="12"/>
        <end position="33"/>
    </location>
</feature>
<name>A0A1B8Q5N9_MORLA</name>
<dbReference type="AlphaFoldDB" id="A0A1B8Q5N9"/>
<accession>A0A1B8Q5N9</accession>
<evidence type="ECO:0000256" key="1">
    <source>
        <dbReference type="SAM" id="Phobius"/>
    </source>
</evidence>
<comment type="caution">
    <text evidence="2">The sequence shown here is derived from an EMBL/GenBank/DDBJ whole genome shotgun (WGS) entry which is preliminary data.</text>
</comment>
<dbReference type="RefSeq" id="WP_065255435.1">
    <property type="nucleotide sequence ID" value="NZ_JARDJM010000001.1"/>
</dbReference>
<feature type="transmembrane region" description="Helical" evidence="1">
    <location>
        <begin position="117"/>
        <end position="139"/>
    </location>
</feature>
<feature type="transmembrane region" description="Helical" evidence="1">
    <location>
        <begin position="45"/>
        <end position="71"/>
    </location>
</feature>
<proteinExistence type="predicted"/>
<evidence type="ECO:0000313" key="3">
    <source>
        <dbReference type="Proteomes" id="UP000092607"/>
    </source>
</evidence>
<dbReference type="EMBL" id="LZMS01000037">
    <property type="protein sequence ID" value="OBX65070.1"/>
    <property type="molecule type" value="Genomic_DNA"/>
</dbReference>
<reference evidence="2 3" key="1">
    <citation type="submission" date="2016-06" db="EMBL/GenBank/DDBJ databases">
        <title>Draft genome of Moraxella lacunata CCUG 57757A.</title>
        <authorList>
            <person name="Salva-Serra F."/>
            <person name="Engstrom-Jakobsson H."/>
            <person name="Thorell K."/>
            <person name="Gonzales-Siles L."/>
            <person name="Karlsson R."/>
            <person name="Boulund F."/>
            <person name="Engstrand L."/>
            <person name="Kristiansson E."/>
            <person name="Moore E."/>
        </authorList>
    </citation>
    <scope>NUCLEOTIDE SEQUENCE [LARGE SCALE GENOMIC DNA]</scope>
    <source>
        <strain evidence="2 3">CCUG 57757A</strain>
    </source>
</reference>
<gene>
    <name evidence="2" type="ORF">A9309_03155</name>
</gene>
<evidence type="ECO:0000313" key="2">
    <source>
        <dbReference type="EMBL" id="OBX65070.1"/>
    </source>
</evidence>
<dbReference type="Proteomes" id="UP000092607">
    <property type="component" value="Unassembled WGS sequence"/>
</dbReference>
<keyword evidence="1" id="KW-0472">Membrane</keyword>
<protein>
    <submittedName>
        <fullName evidence="2">Uncharacterized protein</fullName>
    </submittedName>
</protein>
<feature type="transmembrane region" description="Helical" evidence="1">
    <location>
        <begin position="83"/>
        <end position="105"/>
    </location>
</feature>